<proteinExistence type="predicted"/>
<accession>A0A0N7MAL4</accession>
<evidence type="ECO:0000313" key="3">
    <source>
        <dbReference type="Proteomes" id="UP000051870"/>
    </source>
</evidence>
<name>A0A0N7MAL4_9RHOB</name>
<dbReference type="RefSeq" id="WP_082645320.1">
    <property type="nucleotide sequence ID" value="NZ_CYTW01000006.1"/>
</dbReference>
<dbReference type="EMBL" id="CYTW01000006">
    <property type="protein sequence ID" value="CUK13174.1"/>
    <property type="molecule type" value="Genomic_DNA"/>
</dbReference>
<dbReference type="Pfam" id="PF13449">
    <property type="entry name" value="Phytase-like"/>
    <property type="match status" value="1"/>
</dbReference>
<evidence type="ECO:0000313" key="2">
    <source>
        <dbReference type="EMBL" id="CUK13174.1"/>
    </source>
</evidence>
<dbReference type="PIRSF" id="PIRSF031900">
    <property type="entry name" value="UCP031900"/>
    <property type="match status" value="1"/>
</dbReference>
<dbReference type="InterPro" id="IPR027372">
    <property type="entry name" value="Phytase-like_dom"/>
</dbReference>
<feature type="domain" description="Phytase-like" evidence="1">
    <location>
        <begin position="44"/>
        <end position="282"/>
    </location>
</feature>
<sequence>MRKRFAIALIAALSVGVGWQTVRAGLQGRAQLVSVTKWQEAQGWFGGFSGLEISEDGTEFIALSDRSHFAKGTFRREDGEIVGVVLQNHKRLLDSQGNAPSSKLKDSEGLAHLDGGPYFVSFEGRHRVESYAALGQRAHILPKSVFFENFRLNGSLEALAIDERGILFALSEEPIGAENQAQVLVFRNGKWDVPFSIPRSEGFKPVGADFGPDGRFYLLERGFNGLGFRSRVRRFGYENGRFSREVELLRTITGEHDNLEGLAVWQDEEGAIRLTMISDDNFRFIQRTEIVEYVVSKTP</sequence>
<dbReference type="GeneID" id="83882743"/>
<reference evidence="3" key="1">
    <citation type="submission" date="2015-09" db="EMBL/GenBank/DDBJ databases">
        <authorList>
            <person name="Rodrigo-Torres Lidia"/>
            <person name="Arahal R.David."/>
        </authorList>
    </citation>
    <scope>NUCLEOTIDE SEQUENCE [LARGE SCALE GENOMIC DNA]</scope>
    <source>
        <strain evidence="3">CECT 7735</strain>
    </source>
</reference>
<keyword evidence="3" id="KW-1185">Reference proteome</keyword>
<dbReference type="Proteomes" id="UP000051870">
    <property type="component" value="Unassembled WGS sequence"/>
</dbReference>
<evidence type="ECO:0000259" key="1">
    <source>
        <dbReference type="Pfam" id="PF13449"/>
    </source>
</evidence>
<dbReference type="STRING" id="1715693.PH7735_03770"/>
<dbReference type="SUPFAM" id="SSF101898">
    <property type="entry name" value="NHL repeat"/>
    <property type="match status" value="1"/>
</dbReference>
<protein>
    <recommendedName>
        <fullName evidence="1">Phytase-like domain-containing protein</fullName>
    </recommendedName>
</protein>
<gene>
    <name evidence="2" type="ORF">PH7735_03770</name>
</gene>
<organism evidence="2 3">
    <name type="scientific">Shimia thalassica</name>
    <dbReference type="NCBI Taxonomy" id="1715693"/>
    <lineage>
        <taxon>Bacteria</taxon>
        <taxon>Pseudomonadati</taxon>
        <taxon>Pseudomonadota</taxon>
        <taxon>Alphaproteobacteria</taxon>
        <taxon>Rhodobacterales</taxon>
        <taxon>Roseobacteraceae</taxon>
    </lineage>
</organism>
<dbReference type="AlphaFoldDB" id="A0A0N7MAL4"/>
<dbReference type="InterPro" id="IPR014567">
    <property type="entry name" value="UCP031900"/>
</dbReference>